<evidence type="ECO:0000313" key="3">
    <source>
        <dbReference type="Proteomes" id="UP001296873"/>
    </source>
</evidence>
<evidence type="ECO:0000259" key="1">
    <source>
        <dbReference type="Pfam" id="PF01323"/>
    </source>
</evidence>
<dbReference type="PANTHER" id="PTHR13887">
    <property type="entry name" value="GLUTATHIONE S-TRANSFERASE KAPPA"/>
    <property type="match status" value="1"/>
</dbReference>
<accession>A0ABS1DDY3</accession>
<gene>
    <name evidence="2" type="ORF">CKO28_11230</name>
</gene>
<dbReference type="CDD" id="cd03024">
    <property type="entry name" value="DsbA_FrnE"/>
    <property type="match status" value="1"/>
</dbReference>
<dbReference type="InterPro" id="IPR001853">
    <property type="entry name" value="DSBA-like_thioredoxin_dom"/>
</dbReference>
<comment type="caution">
    <text evidence="2">The sequence shown here is derived from an EMBL/GenBank/DDBJ whole genome shotgun (WGS) entry which is preliminary data.</text>
</comment>
<evidence type="ECO:0000313" key="2">
    <source>
        <dbReference type="EMBL" id="MBK1668605.1"/>
    </source>
</evidence>
<keyword evidence="3" id="KW-1185">Reference proteome</keyword>
<proteinExistence type="predicted"/>
<dbReference type="PANTHER" id="PTHR13887:SF41">
    <property type="entry name" value="THIOREDOXIN SUPERFAMILY PROTEIN"/>
    <property type="match status" value="1"/>
</dbReference>
<dbReference type="RefSeq" id="WP_200340923.1">
    <property type="nucleotide sequence ID" value="NZ_NRRL01000027.1"/>
</dbReference>
<dbReference type="SUPFAM" id="SSF52833">
    <property type="entry name" value="Thioredoxin-like"/>
    <property type="match status" value="1"/>
</dbReference>
<reference evidence="2 3" key="1">
    <citation type="journal article" date="2020" name="Microorganisms">
        <title>Osmotic Adaptation and Compatible Solute Biosynthesis of Phototrophic Bacteria as Revealed from Genome Analyses.</title>
        <authorList>
            <person name="Imhoff J.F."/>
            <person name="Rahn T."/>
            <person name="Kunzel S."/>
            <person name="Keller A."/>
            <person name="Neulinger S.C."/>
        </authorList>
    </citation>
    <scope>NUCLEOTIDE SEQUENCE [LARGE SCALE GENOMIC DNA]</scope>
    <source>
        <strain evidence="2 3">DSM 9895</strain>
    </source>
</reference>
<dbReference type="GO" id="GO:0016853">
    <property type="term" value="F:isomerase activity"/>
    <property type="evidence" value="ECO:0007669"/>
    <property type="project" value="UniProtKB-KW"/>
</dbReference>
<organism evidence="2 3">
    <name type="scientific">Rhodovibrio sodomensis</name>
    <dbReference type="NCBI Taxonomy" id="1088"/>
    <lineage>
        <taxon>Bacteria</taxon>
        <taxon>Pseudomonadati</taxon>
        <taxon>Pseudomonadota</taxon>
        <taxon>Alphaproteobacteria</taxon>
        <taxon>Rhodospirillales</taxon>
        <taxon>Rhodovibrionaceae</taxon>
        <taxon>Rhodovibrio</taxon>
    </lineage>
</organism>
<name>A0ABS1DDY3_9PROT</name>
<sequence>MRIDIYSDTICPWCFIGKRRLERALKERPQPELTVHWRAFQLNPDMPAGGLDRRDYLARKFGGAENAERVYAAVRQAGDQEGIPFDFGRIERTPNSLMSHRLLRFAGERGDQDPLVERLFNLYFLEGADLEDPDVLVQAAADAGFDADAARGYLEAGTGLAETQNEDMRARQAGVQGVPTFILNGHYALSGAQEPKVLFQMFDLAREEKGAAE</sequence>
<dbReference type="Proteomes" id="UP001296873">
    <property type="component" value="Unassembled WGS sequence"/>
</dbReference>
<dbReference type="Gene3D" id="3.40.30.10">
    <property type="entry name" value="Glutaredoxin"/>
    <property type="match status" value="1"/>
</dbReference>
<dbReference type="InterPro" id="IPR036249">
    <property type="entry name" value="Thioredoxin-like_sf"/>
</dbReference>
<feature type="domain" description="DSBA-like thioredoxin" evidence="1">
    <location>
        <begin position="3"/>
        <end position="198"/>
    </location>
</feature>
<dbReference type="Pfam" id="PF01323">
    <property type="entry name" value="DSBA"/>
    <property type="match status" value="1"/>
</dbReference>
<protein>
    <submittedName>
        <fullName evidence="2">Dithiol-disulfide isomerase</fullName>
    </submittedName>
</protein>
<dbReference type="EMBL" id="NRRL01000027">
    <property type="protein sequence ID" value="MBK1668605.1"/>
    <property type="molecule type" value="Genomic_DNA"/>
</dbReference>
<keyword evidence="2" id="KW-0413">Isomerase</keyword>